<protein>
    <submittedName>
        <fullName evidence="3">Low molecular weight phosphatase family protein</fullName>
    </submittedName>
</protein>
<accession>A0A7K3VYV4</accession>
<proteinExistence type="predicted"/>
<organism evidence="3 4">
    <name type="scientific">Geodermatophilus sabuli</name>
    <dbReference type="NCBI Taxonomy" id="1564158"/>
    <lineage>
        <taxon>Bacteria</taxon>
        <taxon>Bacillati</taxon>
        <taxon>Actinomycetota</taxon>
        <taxon>Actinomycetes</taxon>
        <taxon>Geodermatophilales</taxon>
        <taxon>Geodermatophilaceae</taxon>
        <taxon>Geodermatophilus</taxon>
    </lineage>
</organism>
<dbReference type="Proteomes" id="UP000470246">
    <property type="component" value="Unassembled WGS sequence"/>
</dbReference>
<dbReference type="InterPro" id="IPR023485">
    <property type="entry name" value="Ptyr_pPase"/>
</dbReference>
<keyword evidence="4" id="KW-1185">Reference proteome</keyword>
<reference evidence="3 4" key="1">
    <citation type="submission" date="2020-02" db="EMBL/GenBank/DDBJ databases">
        <title>Geodermatophilus sabuli CPCC 205279 I12A-02694.</title>
        <authorList>
            <person name="Jiang Z."/>
        </authorList>
    </citation>
    <scope>NUCLEOTIDE SEQUENCE [LARGE SCALE GENOMIC DNA]</scope>
    <source>
        <strain evidence="3 4">I12A-02694</strain>
    </source>
</reference>
<feature type="region of interest" description="Disordered" evidence="1">
    <location>
        <begin position="197"/>
        <end position="219"/>
    </location>
</feature>
<dbReference type="AlphaFoldDB" id="A0A7K3VYV4"/>
<dbReference type="InterPro" id="IPR036196">
    <property type="entry name" value="Ptyr_pPase_sf"/>
</dbReference>
<sequence>MSGPVGPVEPPVPLLVVCTGNICRSPAAELLLRAGLGEDAGIAVASAGLAARAGEPVAAPMARLLAERGVQPAGFVARQLQPPVLRSAGVVLTMTTAQRSAVVTRAPSAVRRAFTLHEFAELASLAGELPGQVRPVDRLVALIAAAPRLRALRTGPRDDDVEDPYRRSDEVFGRVLARIDADVAALLAFLTAAPAGTAQPSSETSAGCGHGTTRVAPVG</sequence>
<dbReference type="PANTHER" id="PTHR11717:SF31">
    <property type="entry name" value="LOW MOLECULAR WEIGHT PROTEIN-TYROSINE-PHOSPHATASE ETP-RELATED"/>
    <property type="match status" value="1"/>
</dbReference>
<dbReference type="InterPro" id="IPR050438">
    <property type="entry name" value="LMW_PTPase"/>
</dbReference>
<dbReference type="PANTHER" id="PTHR11717">
    <property type="entry name" value="LOW MOLECULAR WEIGHT PROTEIN TYROSINE PHOSPHATASE"/>
    <property type="match status" value="1"/>
</dbReference>
<evidence type="ECO:0000259" key="2">
    <source>
        <dbReference type="SMART" id="SM00226"/>
    </source>
</evidence>
<gene>
    <name evidence="3" type="ORF">GCU56_07795</name>
</gene>
<dbReference type="SUPFAM" id="SSF52788">
    <property type="entry name" value="Phosphotyrosine protein phosphatases I"/>
    <property type="match status" value="1"/>
</dbReference>
<dbReference type="Gene3D" id="3.40.50.2300">
    <property type="match status" value="1"/>
</dbReference>
<comment type="caution">
    <text evidence="3">The sequence shown here is derived from an EMBL/GenBank/DDBJ whole genome shotgun (WGS) entry which is preliminary data.</text>
</comment>
<evidence type="ECO:0000313" key="3">
    <source>
        <dbReference type="EMBL" id="NEK57772.1"/>
    </source>
</evidence>
<dbReference type="Pfam" id="PF01451">
    <property type="entry name" value="LMWPc"/>
    <property type="match status" value="1"/>
</dbReference>
<dbReference type="EMBL" id="JAAGWF010000008">
    <property type="protein sequence ID" value="NEK57772.1"/>
    <property type="molecule type" value="Genomic_DNA"/>
</dbReference>
<dbReference type="GO" id="GO:0004725">
    <property type="term" value="F:protein tyrosine phosphatase activity"/>
    <property type="evidence" value="ECO:0007669"/>
    <property type="project" value="TreeGrafter"/>
</dbReference>
<evidence type="ECO:0000256" key="1">
    <source>
        <dbReference type="SAM" id="MobiDB-lite"/>
    </source>
</evidence>
<name>A0A7K3VYV4_9ACTN</name>
<dbReference type="SMART" id="SM00226">
    <property type="entry name" value="LMWPc"/>
    <property type="match status" value="1"/>
</dbReference>
<evidence type="ECO:0000313" key="4">
    <source>
        <dbReference type="Proteomes" id="UP000470246"/>
    </source>
</evidence>
<feature type="domain" description="Phosphotyrosine protein phosphatase I" evidence="2">
    <location>
        <begin position="12"/>
        <end position="189"/>
    </location>
</feature>